<dbReference type="Gene3D" id="2.60.40.4070">
    <property type="match status" value="1"/>
</dbReference>
<dbReference type="InterPro" id="IPR001322">
    <property type="entry name" value="Lamin_tail_dom"/>
</dbReference>
<organism evidence="2 3">
    <name type="scientific">candidate division TA06 bacterium</name>
    <dbReference type="NCBI Taxonomy" id="2250710"/>
    <lineage>
        <taxon>Bacteria</taxon>
        <taxon>Bacteria division TA06</taxon>
    </lineage>
</organism>
<dbReference type="InterPro" id="IPR036415">
    <property type="entry name" value="Lamin_tail_dom_sf"/>
</dbReference>
<gene>
    <name evidence="2" type="ORF">HY768_00325</name>
</gene>
<sequence>MKKQLTMTERLSISGWWLLAAVFFIFSTARAGVVINEFCYYLDPAGDTGKEWVELYNPDSIAQGLSGYDIYPGRSPHYIIPQGFVLPGRSFAVLYLRLAGVNTVSDLYEGTAPTGNMPNVKGSLAIFSDSTRDSIIDFVQYGAAGQTYEATAGNAGIWTRGNFVDTVTCTWSLGLGSDGVDNDTSADWSKFAKPTPGYTNSPQAYDIALSTPFTTPLEITAGNTFTVSALVKNQGTNTARNVSLTFYQDANGDSICQSGETVFHREQWDSLSSERVCSFTHNAQAEGAYQLMAMVLSDSESVLENNHQLFSYLAGSPLVINEIMYDPYAGMPEWVELYNRSGSAIDVWNWTLEDATVSPQNITTVHQTVFPGAFLLLAQDTIYLGGTCPRIKVNGWPSLNNDADIVCLRDQRGAAVDRVQYQSSWGGGDGKSLERINPFLLSQDAAGWDGCVVSSGSTPGAQNSIYIEKLESSANLSISPNPFSPDGDGFEDRTLISFDLAWTRAVVNLKIFDRLGRPVKTLAEQREFGNSGSLVWDGRDGGGRICPIGVYIVLLEARDANGSGSVKKKQTLVLAQKL</sequence>
<dbReference type="Gene3D" id="2.60.40.10">
    <property type="entry name" value="Immunoglobulins"/>
    <property type="match status" value="1"/>
</dbReference>
<dbReference type="PROSITE" id="PS51841">
    <property type="entry name" value="LTD"/>
    <property type="match status" value="2"/>
</dbReference>
<evidence type="ECO:0000259" key="1">
    <source>
        <dbReference type="PROSITE" id="PS51841"/>
    </source>
</evidence>
<feature type="domain" description="LTD" evidence="1">
    <location>
        <begin position="304"/>
        <end position="423"/>
    </location>
</feature>
<dbReference type="Proteomes" id="UP000736328">
    <property type="component" value="Unassembled WGS sequence"/>
</dbReference>
<dbReference type="SUPFAM" id="SSF74853">
    <property type="entry name" value="Lamin A/C globular tail domain"/>
    <property type="match status" value="2"/>
</dbReference>
<dbReference type="InterPro" id="IPR013783">
    <property type="entry name" value="Ig-like_fold"/>
</dbReference>
<evidence type="ECO:0000313" key="2">
    <source>
        <dbReference type="EMBL" id="MBI4725669.1"/>
    </source>
</evidence>
<feature type="domain" description="LTD" evidence="1">
    <location>
        <begin position="27"/>
        <end position="143"/>
    </location>
</feature>
<reference evidence="2" key="1">
    <citation type="submission" date="2020-07" db="EMBL/GenBank/DDBJ databases">
        <title>Huge and variable diversity of episymbiotic CPR bacteria and DPANN archaea in groundwater ecosystems.</title>
        <authorList>
            <person name="He C.Y."/>
            <person name="Keren R."/>
            <person name="Whittaker M."/>
            <person name="Farag I.F."/>
            <person name="Doudna J."/>
            <person name="Cate J.H.D."/>
            <person name="Banfield J.F."/>
        </authorList>
    </citation>
    <scope>NUCLEOTIDE SEQUENCE</scope>
    <source>
        <strain evidence="2">NC_groundwater_1520_Pr4_B-0.1um_53_5</strain>
    </source>
</reference>
<comment type="caution">
    <text evidence="2">The sequence shown here is derived from an EMBL/GenBank/DDBJ whole genome shotgun (WGS) entry which is preliminary data.</text>
</comment>
<dbReference type="EMBL" id="JACQXR010000004">
    <property type="protein sequence ID" value="MBI4725669.1"/>
    <property type="molecule type" value="Genomic_DNA"/>
</dbReference>
<proteinExistence type="predicted"/>
<dbReference type="AlphaFoldDB" id="A0A933I8K7"/>
<dbReference type="Pfam" id="PF00932">
    <property type="entry name" value="LTD"/>
    <property type="match status" value="1"/>
</dbReference>
<protein>
    <submittedName>
        <fullName evidence="2">Lamin tail domain-containing protein</fullName>
    </submittedName>
</protein>
<evidence type="ECO:0000313" key="3">
    <source>
        <dbReference type="Proteomes" id="UP000736328"/>
    </source>
</evidence>
<name>A0A933I8K7_UNCT6</name>
<accession>A0A933I8K7</accession>